<dbReference type="Gene3D" id="2.60.120.560">
    <property type="entry name" value="Exo-inulinase, domain 1"/>
    <property type="match status" value="3"/>
</dbReference>
<dbReference type="Proteomes" id="UP001428290">
    <property type="component" value="Unassembled WGS sequence"/>
</dbReference>
<sequence>MVKYVRSIIIIGLGLVAIASFLYLGRRNQLGPSDQANNAVPSGSPLDFSQQRCEDILYGASYSNQRIIHPDVEIEPKPKDQISFPISETVVYRLWFSYQGYHYQKECAEPLNMLHTNVDQWHLVKGQWFNGFSAMGYKLFSDAFTHPYTGFALAENPHEHLFTLETELAMIDALEPDRNEHAAGLVFRVPALANPEQATGYGVVLTTKGPTDQPAVKLFTFDSAATIIKLVPLEVQTGQLYQLKVAVSPAPDPRIKVWVDGNLMIDVADPDPNTIGYAGFMVNNEVADFDHIYLYNQGSPLAASAVQTNLTAPWVKLPLTDPWLEIADTVRGTGAGDSFYIADSNTANGQLSADIQFDPEQQPATAALLFRIQDKLAPTNGSYGVGISTIDGGELKLFKFPYQPIQIVKTLIVPNQSYKLQVEFIGPYLKVLLNGQTVIDYTMDSSYIEGFVGLSVYNSTASFKNIQLTQPPLIENFATNLAEPWQVSDLVWPVNALAAQKIKRGLLVSAIDNGFYLSNTPTPDQFMFESEILLVADPAQEQATAGLVMFSESRDTSESTDTATKEALIVYMSSNNGGELGLFEYPDPKGGLVRYADVPLARCQLPIHKDVVYKLKVIYDEYDRITISLDGQACLSHPLAKQYHGGYFGLAMREGNALFNNTFVLTPLN</sequence>
<name>A0ABP9X7Z2_9CHLR</name>
<organism evidence="3 4">
    <name type="scientific">Herpetosiphon gulosus</name>
    <dbReference type="NCBI Taxonomy" id="1973496"/>
    <lineage>
        <taxon>Bacteria</taxon>
        <taxon>Bacillati</taxon>
        <taxon>Chloroflexota</taxon>
        <taxon>Chloroflexia</taxon>
        <taxon>Herpetosiphonales</taxon>
        <taxon>Herpetosiphonaceae</taxon>
        <taxon>Herpetosiphon</taxon>
    </lineage>
</organism>
<proteinExistence type="predicted"/>
<evidence type="ECO:0000313" key="4">
    <source>
        <dbReference type="Proteomes" id="UP001428290"/>
    </source>
</evidence>
<dbReference type="RefSeq" id="WP_345724262.1">
    <property type="nucleotide sequence ID" value="NZ_BAABRU010000021.1"/>
</dbReference>
<keyword evidence="1" id="KW-1133">Transmembrane helix</keyword>
<feature type="transmembrane region" description="Helical" evidence="1">
    <location>
        <begin position="7"/>
        <end position="25"/>
    </location>
</feature>
<evidence type="ECO:0000256" key="1">
    <source>
        <dbReference type="SAM" id="Phobius"/>
    </source>
</evidence>
<evidence type="ECO:0000313" key="3">
    <source>
        <dbReference type="EMBL" id="GAA5530665.1"/>
    </source>
</evidence>
<comment type="caution">
    <text evidence="3">The sequence shown here is derived from an EMBL/GenBank/DDBJ whole genome shotgun (WGS) entry which is preliminary data.</text>
</comment>
<feature type="domain" description="3-keto-alpha-glucoside-1,2-lyase/3-keto-2-hydroxy-glucal hydratase" evidence="2">
    <location>
        <begin position="332"/>
        <end position="468"/>
    </location>
</feature>
<accession>A0ABP9X7Z2</accession>
<keyword evidence="4" id="KW-1185">Reference proteome</keyword>
<gene>
    <name evidence="3" type="ORF">Hgul01_04485</name>
</gene>
<reference evidence="3 4" key="1">
    <citation type="submission" date="2024-02" db="EMBL/GenBank/DDBJ databases">
        <title>Herpetosiphon gulosus NBRC 112829.</title>
        <authorList>
            <person name="Ichikawa N."/>
            <person name="Katano-Makiyama Y."/>
            <person name="Hidaka K."/>
        </authorList>
    </citation>
    <scope>NUCLEOTIDE SEQUENCE [LARGE SCALE GENOMIC DNA]</scope>
    <source>
        <strain evidence="3 4">NBRC 112829</strain>
    </source>
</reference>
<evidence type="ECO:0000259" key="2">
    <source>
        <dbReference type="Pfam" id="PF06439"/>
    </source>
</evidence>
<keyword evidence="1" id="KW-0812">Transmembrane</keyword>
<keyword evidence="1" id="KW-0472">Membrane</keyword>
<dbReference type="EMBL" id="BAABRU010000021">
    <property type="protein sequence ID" value="GAA5530665.1"/>
    <property type="molecule type" value="Genomic_DNA"/>
</dbReference>
<dbReference type="Pfam" id="PF06439">
    <property type="entry name" value="3keto-disac_hyd"/>
    <property type="match status" value="1"/>
</dbReference>
<protein>
    <recommendedName>
        <fullName evidence="2">3-keto-alpha-glucoside-1,2-lyase/3-keto-2-hydroxy-glucal hydratase domain-containing protein</fullName>
    </recommendedName>
</protein>
<dbReference type="InterPro" id="IPR010496">
    <property type="entry name" value="AL/BT2_dom"/>
</dbReference>